<dbReference type="InterPro" id="IPR050463">
    <property type="entry name" value="Gfo/Idh/MocA_oxidrdct_glycsds"/>
</dbReference>
<organism evidence="3">
    <name type="scientific">hydrothermal vent metagenome</name>
    <dbReference type="NCBI Taxonomy" id="652676"/>
    <lineage>
        <taxon>unclassified sequences</taxon>
        <taxon>metagenomes</taxon>
        <taxon>ecological metagenomes</taxon>
    </lineage>
</organism>
<dbReference type="AlphaFoldDB" id="A0A3B1D924"/>
<dbReference type="Gene3D" id="3.40.50.720">
    <property type="entry name" value="NAD(P)-binding Rossmann-like Domain"/>
    <property type="match status" value="1"/>
</dbReference>
<evidence type="ECO:0000259" key="1">
    <source>
        <dbReference type="Pfam" id="PF01408"/>
    </source>
</evidence>
<feature type="domain" description="Gfo/Idh/MocA-like oxidoreductase C-terminal" evidence="2">
    <location>
        <begin position="262"/>
        <end position="458"/>
    </location>
</feature>
<dbReference type="InterPro" id="IPR000683">
    <property type="entry name" value="Gfo/Idh/MocA-like_OxRdtase_N"/>
</dbReference>
<evidence type="ECO:0000259" key="2">
    <source>
        <dbReference type="Pfam" id="PF02894"/>
    </source>
</evidence>
<reference evidence="3" key="1">
    <citation type="submission" date="2018-06" db="EMBL/GenBank/DDBJ databases">
        <authorList>
            <person name="Zhirakovskaya E."/>
        </authorList>
    </citation>
    <scope>NUCLEOTIDE SEQUENCE</scope>
</reference>
<dbReference type="Gene3D" id="3.30.360.10">
    <property type="entry name" value="Dihydrodipicolinate Reductase, domain 2"/>
    <property type="match status" value="1"/>
</dbReference>
<dbReference type="PANTHER" id="PTHR43818">
    <property type="entry name" value="BCDNA.GH03377"/>
    <property type="match status" value="1"/>
</dbReference>
<name>A0A3B1D924_9ZZZZ</name>
<sequence length="523" mass="58260">MNLTKEQIQIGKDNFNQSVVDAHAIDAKTFNRRDFMKGAAAASTGLGAYYFGYKAITGKQVKVGIIGTGDEGNILITQHPENYMDIVAVADIRPSNLKRAFNGDGNKHRVGLIKKLGKEKAAKVKKYKNHKELLADKSIEAVVIAVPLNMHAQIAMEALDAGKHVLSEKLMAHNITQCKEIIKKAKDKHLLYAVGHQRHYSVLYDNANYLVQQGLLGDIKYIRAQWHRNNSFPGRDSWIKKVPKLDQKDKELNKNIKEYGYESVDQLINWRLYNHTGGGLMAELGSHQLDAASIFLGKRHPLAVQGYGGKNFYGVAGVGAKAQQEDKREIDDHVYVTFEFPGPNYDAKENPNDICVVTYSSISTNRSEPYGEIVYGSRGTLFMKTEKDAILSKEKTAGSEGGPDQRLHVIKKAKGGAVVLDSYETTAPSAAASTVGEQKISRGYTEEMEHFCYCVREKIYKSPEEGGLRCNGEVAMADAIMALTANLAMKYKKRIVFKPEWFDWKNPLTPETDPDVVPQEKDV</sequence>
<proteinExistence type="predicted"/>
<dbReference type="Pfam" id="PF02894">
    <property type="entry name" value="GFO_IDH_MocA_C"/>
    <property type="match status" value="1"/>
</dbReference>
<dbReference type="Pfam" id="PF01408">
    <property type="entry name" value="GFO_IDH_MocA"/>
    <property type="match status" value="1"/>
</dbReference>
<protein>
    <submittedName>
        <fullName evidence="3">NADH-dependent dehydrogenase</fullName>
    </submittedName>
</protein>
<dbReference type="EMBL" id="UOGL01000323">
    <property type="protein sequence ID" value="VAX39346.1"/>
    <property type="molecule type" value="Genomic_DNA"/>
</dbReference>
<accession>A0A3B1D924</accession>
<dbReference type="GO" id="GO:0000166">
    <property type="term" value="F:nucleotide binding"/>
    <property type="evidence" value="ECO:0007669"/>
    <property type="project" value="InterPro"/>
</dbReference>
<dbReference type="PANTHER" id="PTHR43818:SF12">
    <property type="entry name" value="NADH-DEPENDENT DEHYDROGENASE-RELATED"/>
    <property type="match status" value="1"/>
</dbReference>
<gene>
    <name evidence="3" type="ORF">MNBD_PLANCTO02-936</name>
</gene>
<dbReference type="InterPro" id="IPR036291">
    <property type="entry name" value="NAD(P)-bd_dom_sf"/>
</dbReference>
<dbReference type="SUPFAM" id="SSF51735">
    <property type="entry name" value="NAD(P)-binding Rossmann-fold domains"/>
    <property type="match status" value="1"/>
</dbReference>
<evidence type="ECO:0000313" key="3">
    <source>
        <dbReference type="EMBL" id="VAX39346.1"/>
    </source>
</evidence>
<dbReference type="SUPFAM" id="SSF55347">
    <property type="entry name" value="Glyceraldehyde-3-phosphate dehydrogenase-like, C-terminal domain"/>
    <property type="match status" value="1"/>
</dbReference>
<dbReference type="InterPro" id="IPR004104">
    <property type="entry name" value="Gfo/Idh/MocA-like_OxRdtase_C"/>
</dbReference>
<feature type="domain" description="Gfo/Idh/MocA-like oxidoreductase N-terminal" evidence="1">
    <location>
        <begin position="61"/>
        <end position="196"/>
    </location>
</feature>